<dbReference type="InterPro" id="IPR050614">
    <property type="entry name" value="Synaptic_Scaffolding_LAP-MAGUK"/>
</dbReference>
<sequence>MLRVLDLCENKLAYVPISMQKLVNLSAFWISQNQSKPLIKLHVESDDESGDTVLSCFLFPQIENNFSLNGTKDASMLSSNWSQNRGIHSIKFKGKYLDKISKNYPKETKNNYLHLQNASIRKKNSNTSDINDSDESTHVYNDTPNSNCDESFQNLNVNTPKIPKSKSCNFVEHVDDHDSKLNCIINTDATSVSKKRVVGRKSIREKNTSIPSSVESFLNDKDNLSDKPVFSLESNSLFSFNDVNIQQNDEYIDYNFGEEIDEAWKNELKSIVPKYTQNVGMHGNFKRNGSFKSALLVNENVGYTQMSNSNHVMKNSKTFHNFGNLSNDTDNTIYLNGNISKHANESYIEATKSSQNSCRESFTSTITKNLYSNSFYSDKERSQYPFSECNPIDLSKTKNQSCPKKFNAFKFTNHPYESNQTEPHYANETVFYKQNPINHYTDSGYEHASSELRISTNSPKSVHVYNQQKYRFKHGTINIEAKNVDNPSQYLFQVNILKTDTFGFSISGGADSSGHPSNSYDKGIFVTNVQINGPADDILKVGDKILKVNGQCLSSKTHSEAAKILKDVSINANFIIERLNSKEV</sequence>
<dbReference type="GO" id="GO:0098609">
    <property type="term" value="P:cell-cell adhesion"/>
    <property type="evidence" value="ECO:0007669"/>
    <property type="project" value="TreeGrafter"/>
</dbReference>
<proteinExistence type="predicted"/>
<dbReference type="Pfam" id="PF00595">
    <property type="entry name" value="PDZ"/>
    <property type="match status" value="1"/>
</dbReference>
<dbReference type="GO" id="GO:0014069">
    <property type="term" value="C:postsynaptic density"/>
    <property type="evidence" value="ECO:0007669"/>
    <property type="project" value="TreeGrafter"/>
</dbReference>
<dbReference type="GO" id="GO:0045211">
    <property type="term" value="C:postsynaptic membrane"/>
    <property type="evidence" value="ECO:0007669"/>
    <property type="project" value="TreeGrafter"/>
</dbReference>
<dbReference type="GO" id="GO:0005912">
    <property type="term" value="C:adherens junction"/>
    <property type="evidence" value="ECO:0007669"/>
    <property type="project" value="TreeGrafter"/>
</dbReference>
<gene>
    <name evidence="3" type="ORF">A3Q56_02649</name>
</gene>
<dbReference type="EMBL" id="LWCA01000257">
    <property type="protein sequence ID" value="OAF69593.1"/>
    <property type="molecule type" value="Genomic_DNA"/>
</dbReference>
<evidence type="ECO:0000313" key="4">
    <source>
        <dbReference type="Proteomes" id="UP000078046"/>
    </source>
</evidence>
<evidence type="ECO:0000259" key="2">
    <source>
        <dbReference type="PROSITE" id="PS50106"/>
    </source>
</evidence>
<dbReference type="InterPro" id="IPR001478">
    <property type="entry name" value="PDZ"/>
</dbReference>
<accession>A0A177B7H1</accession>
<evidence type="ECO:0000256" key="1">
    <source>
        <dbReference type="SAM" id="MobiDB-lite"/>
    </source>
</evidence>
<feature type="domain" description="PDZ" evidence="2">
    <location>
        <begin position="491"/>
        <end position="580"/>
    </location>
</feature>
<dbReference type="PANTHER" id="PTHR23119">
    <property type="entry name" value="DISCS LARGE"/>
    <property type="match status" value="1"/>
</dbReference>
<dbReference type="GO" id="GO:0016323">
    <property type="term" value="C:basolateral plasma membrane"/>
    <property type="evidence" value="ECO:0007669"/>
    <property type="project" value="TreeGrafter"/>
</dbReference>
<dbReference type="SUPFAM" id="SSF50156">
    <property type="entry name" value="PDZ domain-like"/>
    <property type="match status" value="1"/>
</dbReference>
<dbReference type="PANTHER" id="PTHR23119:SF50">
    <property type="entry name" value="PDZ DOMAIN-CONTAINING PROTEIN"/>
    <property type="match status" value="1"/>
</dbReference>
<organism evidence="3 4">
    <name type="scientific">Intoshia linei</name>
    <dbReference type="NCBI Taxonomy" id="1819745"/>
    <lineage>
        <taxon>Eukaryota</taxon>
        <taxon>Metazoa</taxon>
        <taxon>Spiralia</taxon>
        <taxon>Lophotrochozoa</taxon>
        <taxon>Mesozoa</taxon>
        <taxon>Orthonectida</taxon>
        <taxon>Rhopaluridae</taxon>
        <taxon>Intoshia</taxon>
    </lineage>
</organism>
<evidence type="ECO:0000313" key="3">
    <source>
        <dbReference type="EMBL" id="OAF69593.1"/>
    </source>
</evidence>
<dbReference type="GO" id="GO:0045197">
    <property type="term" value="P:establishment or maintenance of epithelial cell apical/basal polarity"/>
    <property type="evidence" value="ECO:0007669"/>
    <property type="project" value="TreeGrafter"/>
</dbReference>
<dbReference type="AlphaFoldDB" id="A0A177B7H1"/>
<dbReference type="PROSITE" id="PS50106">
    <property type="entry name" value="PDZ"/>
    <property type="match status" value="1"/>
</dbReference>
<reference evidence="3 4" key="1">
    <citation type="submission" date="2016-04" db="EMBL/GenBank/DDBJ databases">
        <title>The genome of Intoshia linei affirms orthonectids as highly simplified spiralians.</title>
        <authorList>
            <person name="Mikhailov K.V."/>
            <person name="Slusarev G.S."/>
            <person name="Nikitin M.A."/>
            <person name="Logacheva M.D."/>
            <person name="Penin A."/>
            <person name="Aleoshin V."/>
            <person name="Panchin Y.V."/>
        </authorList>
    </citation>
    <scope>NUCLEOTIDE SEQUENCE [LARGE SCALE GENOMIC DNA]</scope>
    <source>
        <strain evidence="3">Intl2013</strain>
        <tissue evidence="3">Whole animal</tissue>
    </source>
</reference>
<feature type="region of interest" description="Disordered" evidence="1">
    <location>
        <begin position="123"/>
        <end position="145"/>
    </location>
</feature>
<dbReference type="GO" id="GO:0098887">
    <property type="term" value="P:neurotransmitter receptor transport, endosome to postsynaptic membrane"/>
    <property type="evidence" value="ECO:0007669"/>
    <property type="project" value="TreeGrafter"/>
</dbReference>
<keyword evidence="4" id="KW-1185">Reference proteome</keyword>
<dbReference type="GO" id="GO:0019901">
    <property type="term" value="F:protein kinase binding"/>
    <property type="evidence" value="ECO:0007669"/>
    <property type="project" value="TreeGrafter"/>
</dbReference>
<name>A0A177B7H1_9BILA</name>
<dbReference type="Proteomes" id="UP000078046">
    <property type="component" value="Unassembled WGS sequence"/>
</dbReference>
<protein>
    <recommendedName>
        <fullName evidence="2">PDZ domain-containing protein</fullName>
    </recommendedName>
</protein>
<dbReference type="Gene3D" id="2.30.42.10">
    <property type="match status" value="1"/>
</dbReference>
<dbReference type="GO" id="GO:0098968">
    <property type="term" value="P:neurotransmitter receptor transport postsynaptic membrane to endosome"/>
    <property type="evidence" value="ECO:0007669"/>
    <property type="project" value="TreeGrafter"/>
</dbReference>
<dbReference type="GO" id="GO:0043113">
    <property type="term" value="P:receptor clustering"/>
    <property type="evidence" value="ECO:0007669"/>
    <property type="project" value="TreeGrafter"/>
</dbReference>
<comment type="caution">
    <text evidence="3">The sequence shown here is derived from an EMBL/GenBank/DDBJ whole genome shotgun (WGS) entry which is preliminary data.</text>
</comment>
<dbReference type="InterPro" id="IPR036034">
    <property type="entry name" value="PDZ_sf"/>
</dbReference>
<dbReference type="OrthoDB" id="10029564at2759"/>
<dbReference type="SMART" id="SM00228">
    <property type="entry name" value="PDZ"/>
    <property type="match status" value="1"/>
</dbReference>